<feature type="region of interest" description="Disordered" evidence="1">
    <location>
        <begin position="1"/>
        <end position="24"/>
    </location>
</feature>
<feature type="compositionally biased region" description="Acidic residues" evidence="1">
    <location>
        <begin position="1"/>
        <end position="10"/>
    </location>
</feature>
<reference evidence="2" key="1">
    <citation type="submission" date="2021-02" db="EMBL/GenBank/DDBJ databases">
        <authorList>
            <person name="Nowell W R."/>
        </authorList>
    </citation>
    <scope>NUCLEOTIDE SEQUENCE</scope>
</reference>
<evidence type="ECO:0000313" key="2">
    <source>
        <dbReference type="EMBL" id="CAF4713904.1"/>
    </source>
</evidence>
<evidence type="ECO:0000256" key="1">
    <source>
        <dbReference type="SAM" id="MobiDB-lite"/>
    </source>
</evidence>
<organism evidence="2 3">
    <name type="scientific">Rotaria magnacalcarata</name>
    <dbReference type="NCBI Taxonomy" id="392030"/>
    <lineage>
        <taxon>Eukaryota</taxon>
        <taxon>Metazoa</taxon>
        <taxon>Spiralia</taxon>
        <taxon>Gnathifera</taxon>
        <taxon>Rotifera</taxon>
        <taxon>Eurotatoria</taxon>
        <taxon>Bdelloidea</taxon>
        <taxon>Philodinida</taxon>
        <taxon>Philodinidae</taxon>
        <taxon>Rotaria</taxon>
    </lineage>
</organism>
<dbReference type="AlphaFoldDB" id="A0A821J7E7"/>
<dbReference type="Proteomes" id="UP000663866">
    <property type="component" value="Unassembled WGS sequence"/>
</dbReference>
<keyword evidence="3" id="KW-1185">Reference proteome</keyword>
<name>A0A821J7E7_9BILA</name>
<sequence length="74" mass="7975">QMSTESDTDPDTSPSARDILNDSSFGRSGSASAALFHTLSGRVQHLMSRVGGGNSINGRLQQYIQNLQVIRLIL</sequence>
<proteinExistence type="predicted"/>
<feature type="non-terminal residue" evidence="2">
    <location>
        <position position="1"/>
    </location>
</feature>
<protein>
    <submittedName>
        <fullName evidence="2">Uncharacterized protein</fullName>
    </submittedName>
</protein>
<comment type="caution">
    <text evidence="2">The sequence shown here is derived from an EMBL/GenBank/DDBJ whole genome shotgun (WGS) entry which is preliminary data.</text>
</comment>
<evidence type="ECO:0000313" key="3">
    <source>
        <dbReference type="Proteomes" id="UP000663866"/>
    </source>
</evidence>
<accession>A0A821J7E7</accession>
<dbReference type="EMBL" id="CAJOBG010103806">
    <property type="protein sequence ID" value="CAF4713904.1"/>
    <property type="molecule type" value="Genomic_DNA"/>
</dbReference>
<gene>
    <name evidence="2" type="ORF">OVN521_LOCUS48837</name>
</gene>